<sequence>MANWILLLLVSFLVLVQISVVQAEDPTAPKKHTDLLNRIIEVEGNFITNATLPCKYSINVTLYRLKELINICDETKDPTILPTCETELAKAPAQLDSYIEILNEDCKKN</sequence>
<name>A0A1B6KRS0_9HEMI</name>
<feature type="chain" id="PRO_5008586812" evidence="1">
    <location>
        <begin position="24"/>
        <end position="109"/>
    </location>
</feature>
<evidence type="ECO:0000313" key="2">
    <source>
        <dbReference type="EMBL" id="JAT14138.1"/>
    </source>
</evidence>
<organism evidence="2">
    <name type="scientific">Graphocephala atropunctata</name>
    <dbReference type="NCBI Taxonomy" id="36148"/>
    <lineage>
        <taxon>Eukaryota</taxon>
        <taxon>Metazoa</taxon>
        <taxon>Ecdysozoa</taxon>
        <taxon>Arthropoda</taxon>
        <taxon>Hexapoda</taxon>
        <taxon>Insecta</taxon>
        <taxon>Pterygota</taxon>
        <taxon>Neoptera</taxon>
        <taxon>Paraneoptera</taxon>
        <taxon>Hemiptera</taxon>
        <taxon>Auchenorrhyncha</taxon>
        <taxon>Membracoidea</taxon>
        <taxon>Cicadellidae</taxon>
        <taxon>Cicadellinae</taxon>
        <taxon>Cicadellini</taxon>
        <taxon>Graphocephala</taxon>
    </lineage>
</organism>
<evidence type="ECO:0000256" key="1">
    <source>
        <dbReference type="SAM" id="SignalP"/>
    </source>
</evidence>
<protein>
    <submittedName>
        <fullName evidence="2">Uncharacterized protein</fullName>
    </submittedName>
</protein>
<gene>
    <name evidence="2" type="ORF">g.15923</name>
</gene>
<proteinExistence type="predicted"/>
<reference evidence="2" key="1">
    <citation type="submission" date="2015-11" db="EMBL/GenBank/DDBJ databases">
        <title>De novo transcriptome assembly of four potential Pierce s Disease insect vectors from Arizona vineyards.</title>
        <authorList>
            <person name="Tassone E.E."/>
        </authorList>
    </citation>
    <scope>NUCLEOTIDE SEQUENCE</scope>
</reference>
<dbReference type="EMBL" id="GEBQ01025839">
    <property type="protein sequence ID" value="JAT14138.1"/>
    <property type="molecule type" value="Transcribed_RNA"/>
</dbReference>
<dbReference type="AlphaFoldDB" id="A0A1B6KRS0"/>
<feature type="signal peptide" evidence="1">
    <location>
        <begin position="1"/>
        <end position="23"/>
    </location>
</feature>
<accession>A0A1B6KRS0</accession>
<keyword evidence="1" id="KW-0732">Signal</keyword>